<dbReference type="InterPro" id="IPR006197">
    <property type="entry name" value="Peptidase_S24_LexA"/>
</dbReference>
<dbReference type="InterPro" id="IPR015927">
    <property type="entry name" value="Peptidase_S24_S26A/B/C"/>
</dbReference>
<evidence type="ECO:0000259" key="15">
    <source>
        <dbReference type="Pfam" id="PF00717"/>
    </source>
</evidence>
<dbReference type="GO" id="GO:0009432">
    <property type="term" value="P:SOS response"/>
    <property type="evidence" value="ECO:0007669"/>
    <property type="project" value="UniProtKB-UniRule"/>
</dbReference>
<evidence type="ECO:0000256" key="13">
    <source>
        <dbReference type="HAMAP-Rule" id="MF_00015"/>
    </source>
</evidence>
<keyword evidence="8 13" id="KW-0805">Transcription regulation</keyword>
<comment type="subunit">
    <text evidence="2 13">Homodimer.</text>
</comment>
<evidence type="ECO:0000256" key="1">
    <source>
        <dbReference type="ARBA" id="ARBA00007484"/>
    </source>
</evidence>
<dbReference type="Proteomes" id="UP000199287">
    <property type="component" value="Unassembled WGS sequence"/>
</dbReference>
<feature type="DNA-binding region" description="H-T-H motif" evidence="13">
    <location>
        <begin position="29"/>
        <end position="49"/>
    </location>
</feature>
<dbReference type="PANTHER" id="PTHR33516">
    <property type="entry name" value="LEXA REPRESSOR"/>
    <property type="match status" value="1"/>
</dbReference>
<dbReference type="InterPro" id="IPR006200">
    <property type="entry name" value="LexA"/>
</dbReference>
<dbReference type="GO" id="GO:0006508">
    <property type="term" value="P:proteolysis"/>
    <property type="evidence" value="ECO:0007669"/>
    <property type="project" value="InterPro"/>
</dbReference>
<dbReference type="OrthoDB" id="9802364at2"/>
<keyword evidence="4 13" id="KW-0235">DNA replication</keyword>
<evidence type="ECO:0000256" key="9">
    <source>
        <dbReference type="ARBA" id="ARBA00023125"/>
    </source>
</evidence>
<evidence type="ECO:0000256" key="11">
    <source>
        <dbReference type="ARBA" id="ARBA00023204"/>
    </source>
</evidence>
<keyword evidence="7 13" id="KW-0068">Autocatalytic cleavage</keyword>
<gene>
    <name evidence="13" type="primary">lexA</name>
    <name evidence="17" type="ORF">SAMN05192551_101178</name>
</gene>
<keyword evidence="3 13" id="KW-0678">Repressor</keyword>
<dbReference type="InterPro" id="IPR036286">
    <property type="entry name" value="LexA/Signal_pep-like_sf"/>
</dbReference>
<evidence type="ECO:0000256" key="5">
    <source>
        <dbReference type="ARBA" id="ARBA00022763"/>
    </source>
</evidence>
<dbReference type="STRING" id="69895.SAMN05192551_101178"/>
<dbReference type="GO" id="GO:0045892">
    <property type="term" value="P:negative regulation of DNA-templated transcription"/>
    <property type="evidence" value="ECO:0007669"/>
    <property type="project" value="UniProtKB-UniRule"/>
</dbReference>
<keyword evidence="5 13" id="KW-0227">DNA damage</keyword>
<dbReference type="HAMAP" id="MF_00015">
    <property type="entry name" value="LexA"/>
    <property type="match status" value="1"/>
</dbReference>
<dbReference type="FunFam" id="1.10.10.10:FF:000009">
    <property type="entry name" value="LexA repressor"/>
    <property type="match status" value="1"/>
</dbReference>
<feature type="domain" description="LexA repressor DNA-binding" evidence="16">
    <location>
        <begin position="3"/>
        <end position="66"/>
    </location>
</feature>
<proteinExistence type="inferred from homology"/>
<evidence type="ECO:0000256" key="4">
    <source>
        <dbReference type="ARBA" id="ARBA00022705"/>
    </source>
</evidence>
<evidence type="ECO:0000256" key="2">
    <source>
        <dbReference type="ARBA" id="ARBA00011738"/>
    </source>
</evidence>
<dbReference type="InterPro" id="IPR006199">
    <property type="entry name" value="LexA_DNA-bd_dom"/>
</dbReference>
<dbReference type="Gene3D" id="2.10.109.10">
    <property type="entry name" value="Umud Fragment, subunit A"/>
    <property type="match status" value="1"/>
</dbReference>
<keyword evidence="10 13" id="KW-0804">Transcription</keyword>
<dbReference type="NCBIfam" id="TIGR00498">
    <property type="entry name" value="lexA"/>
    <property type="match status" value="1"/>
</dbReference>
<dbReference type="PRINTS" id="PR00726">
    <property type="entry name" value="LEXASERPTASE"/>
</dbReference>
<comment type="function">
    <text evidence="13">Represses a number of genes involved in the response to DNA damage (SOS response), including recA and lexA. In the presence of single-stranded DNA, RecA interacts with LexA causing an autocatalytic cleavage which disrupts the DNA-binding part of LexA, leading to derepression of the SOS regulon and eventually DNA repair.</text>
</comment>
<sequence>MYEDLTIKQKCVLNFLKETVLQRGYPPSVREIGEAVDLKSTSTVHSHLTNLEKKGYIKRDPAKPRAIEIINYQNQDQNISKRMINVPLVGKVTAGEPVLATENIEDVFPLPVDFLDTSEDIFMLTIEGSSMIEAGILDGDQVIVKKQSTAENGDIVVALLEDEATVKRFFKEEKGFRLQPENCHMEPLYVSEVFILGRIIGLIRRF</sequence>
<protein>
    <recommendedName>
        <fullName evidence="13">LexA repressor</fullName>
        <ecNumber evidence="13">3.4.21.88</ecNumber>
    </recommendedName>
</protein>
<dbReference type="InterPro" id="IPR039418">
    <property type="entry name" value="LexA-like"/>
</dbReference>
<evidence type="ECO:0000256" key="14">
    <source>
        <dbReference type="RuleBase" id="RU003991"/>
    </source>
</evidence>
<feature type="active site" description="For autocatalytic cleavage activity" evidence="13">
    <location>
        <position position="130"/>
    </location>
</feature>
<dbReference type="EMBL" id="FOQA01000001">
    <property type="protein sequence ID" value="SFH48748.1"/>
    <property type="molecule type" value="Genomic_DNA"/>
</dbReference>
<reference evidence="18" key="1">
    <citation type="submission" date="2016-10" db="EMBL/GenBank/DDBJ databases">
        <authorList>
            <person name="Varghese N."/>
            <person name="Submissions S."/>
        </authorList>
    </citation>
    <scope>NUCLEOTIDE SEQUENCE [LARGE SCALE GENOMIC DNA]</scope>
    <source>
        <strain evidence="18">Z-7934</strain>
    </source>
</reference>
<evidence type="ECO:0000256" key="3">
    <source>
        <dbReference type="ARBA" id="ARBA00022491"/>
    </source>
</evidence>
<feature type="site" description="Cleavage; by autolysis" evidence="13">
    <location>
        <begin position="94"/>
        <end position="95"/>
    </location>
</feature>
<accession>A0A1I3AFG1</accession>
<dbReference type="GO" id="GO:0003677">
    <property type="term" value="F:DNA binding"/>
    <property type="evidence" value="ECO:0007669"/>
    <property type="project" value="UniProtKB-UniRule"/>
</dbReference>
<name>A0A1I3AFG1_9FIRM</name>
<keyword evidence="6 13" id="KW-0378">Hydrolase</keyword>
<dbReference type="AlphaFoldDB" id="A0A1I3AFG1"/>
<keyword evidence="9 13" id="KW-0238">DNA-binding</keyword>
<dbReference type="SUPFAM" id="SSF51306">
    <property type="entry name" value="LexA/Signal peptidase"/>
    <property type="match status" value="1"/>
</dbReference>
<dbReference type="RefSeq" id="WP_093368701.1">
    <property type="nucleotide sequence ID" value="NZ_FOQA01000001.1"/>
</dbReference>
<dbReference type="InterPro" id="IPR050077">
    <property type="entry name" value="LexA_repressor"/>
</dbReference>
<keyword evidence="12 13" id="KW-0742">SOS response</keyword>
<keyword evidence="11 13" id="KW-0234">DNA repair</keyword>
<evidence type="ECO:0000313" key="17">
    <source>
        <dbReference type="EMBL" id="SFH48748.1"/>
    </source>
</evidence>
<dbReference type="Pfam" id="PF00717">
    <property type="entry name" value="Peptidase_S24"/>
    <property type="match status" value="1"/>
</dbReference>
<evidence type="ECO:0000256" key="6">
    <source>
        <dbReference type="ARBA" id="ARBA00022801"/>
    </source>
</evidence>
<evidence type="ECO:0000256" key="12">
    <source>
        <dbReference type="ARBA" id="ARBA00023236"/>
    </source>
</evidence>
<evidence type="ECO:0000256" key="10">
    <source>
        <dbReference type="ARBA" id="ARBA00023163"/>
    </source>
</evidence>
<dbReference type="EC" id="3.4.21.88" evidence="13"/>
<dbReference type="GO" id="GO:0004252">
    <property type="term" value="F:serine-type endopeptidase activity"/>
    <property type="evidence" value="ECO:0007669"/>
    <property type="project" value="UniProtKB-UniRule"/>
</dbReference>
<keyword evidence="18" id="KW-1185">Reference proteome</keyword>
<evidence type="ECO:0000259" key="16">
    <source>
        <dbReference type="Pfam" id="PF01726"/>
    </source>
</evidence>
<evidence type="ECO:0000256" key="8">
    <source>
        <dbReference type="ARBA" id="ARBA00023015"/>
    </source>
</evidence>
<comment type="similarity">
    <text evidence="1 13 14">Belongs to the peptidase S24 family.</text>
</comment>
<comment type="catalytic activity">
    <reaction evidence="13">
        <text>Hydrolysis of Ala-|-Gly bond in repressor LexA.</text>
        <dbReference type="EC" id="3.4.21.88"/>
    </reaction>
</comment>
<dbReference type="PANTHER" id="PTHR33516:SF2">
    <property type="entry name" value="LEXA REPRESSOR-RELATED"/>
    <property type="match status" value="1"/>
</dbReference>
<dbReference type="GO" id="GO:0006281">
    <property type="term" value="P:DNA repair"/>
    <property type="evidence" value="ECO:0007669"/>
    <property type="project" value="UniProtKB-UniRule"/>
</dbReference>
<feature type="active site" description="For autocatalytic cleavage activity" evidence="13">
    <location>
        <position position="167"/>
    </location>
</feature>
<dbReference type="FunFam" id="2.10.109.10:FF:000001">
    <property type="entry name" value="LexA repressor"/>
    <property type="match status" value="1"/>
</dbReference>
<dbReference type="Gene3D" id="1.10.10.10">
    <property type="entry name" value="Winged helix-like DNA-binding domain superfamily/Winged helix DNA-binding domain"/>
    <property type="match status" value="1"/>
</dbReference>
<evidence type="ECO:0000313" key="18">
    <source>
        <dbReference type="Proteomes" id="UP000199287"/>
    </source>
</evidence>
<dbReference type="InterPro" id="IPR036390">
    <property type="entry name" value="WH_DNA-bd_sf"/>
</dbReference>
<feature type="domain" description="Peptidase S24/S26A/S26B/S26C" evidence="15">
    <location>
        <begin position="87"/>
        <end position="200"/>
    </location>
</feature>
<organism evidence="17 18">
    <name type="scientific">Tindallia magadiensis</name>
    <dbReference type="NCBI Taxonomy" id="69895"/>
    <lineage>
        <taxon>Bacteria</taxon>
        <taxon>Bacillati</taxon>
        <taxon>Bacillota</taxon>
        <taxon>Clostridia</taxon>
        <taxon>Peptostreptococcales</taxon>
        <taxon>Tindalliaceae</taxon>
        <taxon>Tindallia</taxon>
    </lineage>
</organism>
<dbReference type="Pfam" id="PF01726">
    <property type="entry name" value="LexA_DNA_bind"/>
    <property type="match status" value="1"/>
</dbReference>
<dbReference type="InterPro" id="IPR036388">
    <property type="entry name" value="WH-like_DNA-bd_sf"/>
</dbReference>
<dbReference type="CDD" id="cd06529">
    <property type="entry name" value="S24_LexA-like"/>
    <property type="match status" value="1"/>
</dbReference>
<evidence type="ECO:0000256" key="7">
    <source>
        <dbReference type="ARBA" id="ARBA00022813"/>
    </source>
</evidence>
<dbReference type="GO" id="GO:0006260">
    <property type="term" value="P:DNA replication"/>
    <property type="evidence" value="ECO:0007669"/>
    <property type="project" value="UniProtKB-UniRule"/>
</dbReference>
<dbReference type="SUPFAM" id="SSF46785">
    <property type="entry name" value="Winged helix' DNA-binding domain"/>
    <property type="match status" value="1"/>
</dbReference>